<dbReference type="EMBL" id="LCBF01000009">
    <property type="protein sequence ID" value="KKS07335.1"/>
    <property type="molecule type" value="Genomic_DNA"/>
</dbReference>
<dbReference type="PROSITE" id="PS50005">
    <property type="entry name" value="TPR"/>
    <property type="match status" value="2"/>
</dbReference>
<feature type="transmembrane region" description="Helical" evidence="4">
    <location>
        <begin position="174"/>
        <end position="196"/>
    </location>
</feature>
<dbReference type="Gene3D" id="1.25.40.10">
    <property type="entry name" value="Tetratricopeptide repeat domain"/>
    <property type="match status" value="1"/>
</dbReference>
<evidence type="ECO:0000313" key="6">
    <source>
        <dbReference type="Proteomes" id="UP000034544"/>
    </source>
</evidence>
<evidence type="ECO:0000256" key="4">
    <source>
        <dbReference type="SAM" id="Phobius"/>
    </source>
</evidence>
<proteinExistence type="predicted"/>
<keyword evidence="4" id="KW-0812">Transmembrane</keyword>
<feature type="transmembrane region" description="Helical" evidence="4">
    <location>
        <begin position="318"/>
        <end position="338"/>
    </location>
</feature>
<feature type="repeat" description="TPR" evidence="3">
    <location>
        <begin position="446"/>
        <end position="479"/>
    </location>
</feature>
<evidence type="ECO:0000313" key="5">
    <source>
        <dbReference type="EMBL" id="KKS07335.1"/>
    </source>
</evidence>
<dbReference type="InterPro" id="IPR011990">
    <property type="entry name" value="TPR-like_helical_dom_sf"/>
</dbReference>
<dbReference type="InterPro" id="IPR052346">
    <property type="entry name" value="O-mannosyl-transferase_TMTC"/>
</dbReference>
<feature type="transmembrane region" description="Helical" evidence="4">
    <location>
        <begin position="283"/>
        <end position="306"/>
    </location>
</feature>
<dbReference type="PANTHER" id="PTHR44227:SF3">
    <property type="entry name" value="PROTEIN O-MANNOSYL-TRANSFERASE TMTC4"/>
    <property type="match status" value="1"/>
</dbReference>
<keyword evidence="4" id="KW-1133">Transmembrane helix</keyword>
<feature type="repeat" description="TPR" evidence="3">
    <location>
        <begin position="412"/>
        <end position="445"/>
    </location>
</feature>
<feature type="transmembrane region" description="Helical" evidence="4">
    <location>
        <begin position="256"/>
        <end position="277"/>
    </location>
</feature>
<feature type="transmembrane region" description="Helical" evidence="4">
    <location>
        <begin position="216"/>
        <end position="235"/>
    </location>
</feature>
<feature type="transmembrane region" description="Helical" evidence="4">
    <location>
        <begin position="91"/>
        <end position="113"/>
    </location>
</feature>
<dbReference type="PROSITE" id="PS50293">
    <property type="entry name" value="TPR_REGION"/>
    <property type="match status" value="2"/>
</dbReference>
<gene>
    <name evidence="5" type="ORF">UU59_C0009G0026</name>
</gene>
<dbReference type="Proteomes" id="UP000034544">
    <property type="component" value="Unassembled WGS sequence"/>
</dbReference>
<dbReference type="SMART" id="SM00028">
    <property type="entry name" value="TPR"/>
    <property type="match status" value="3"/>
</dbReference>
<feature type="transmembrane region" description="Helical" evidence="4">
    <location>
        <begin position="344"/>
        <end position="362"/>
    </location>
</feature>
<name>A0A0G0W313_UNCKA</name>
<dbReference type="GO" id="GO:0035269">
    <property type="term" value="P:protein O-linked glycosylation via mannose"/>
    <property type="evidence" value="ECO:0007669"/>
    <property type="project" value="TreeGrafter"/>
</dbReference>
<feature type="transmembrane region" description="Helical" evidence="4">
    <location>
        <begin position="21"/>
        <end position="40"/>
    </location>
</feature>
<dbReference type="Pfam" id="PF13414">
    <property type="entry name" value="TPR_11"/>
    <property type="match status" value="1"/>
</dbReference>
<reference evidence="5 6" key="1">
    <citation type="journal article" date="2015" name="Nature">
        <title>rRNA introns, odd ribosomes, and small enigmatic genomes across a large radiation of phyla.</title>
        <authorList>
            <person name="Brown C.T."/>
            <person name="Hug L.A."/>
            <person name="Thomas B.C."/>
            <person name="Sharon I."/>
            <person name="Castelle C.J."/>
            <person name="Singh A."/>
            <person name="Wilkins M.J."/>
            <person name="Williams K.H."/>
            <person name="Banfield J.F."/>
        </authorList>
    </citation>
    <scope>NUCLEOTIDE SEQUENCE [LARGE SCALE GENOMIC DNA]</scope>
</reference>
<organism evidence="5 6">
    <name type="scientific">candidate division WWE3 bacterium GW2011_GWE1_41_27</name>
    <dbReference type="NCBI Taxonomy" id="1619131"/>
    <lineage>
        <taxon>Bacteria</taxon>
        <taxon>Katanobacteria</taxon>
    </lineage>
</organism>
<dbReference type="AlphaFoldDB" id="A0A0G0W313"/>
<dbReference type="GO" id="GO:0000030">
    <property type="term" value="F:mannosyltransferase activity"/>
    <property type="evidence" value="ECO:0007669"/>
    <property type="project" value="TreeGrafter"/>
</dbReference>
<dbReference type="InterPro" id="IPR019734">
    <property type="entry name" value="TPR_rpt"/>
</dbReference>
<accession>A0A0G0W313</accession>
<evidence type="ECO:0000256" key="2">
    <source>
        <dbReference type="ARBA" id="ARBA00022803"/>
    </source>
</evidence>
<dbReference type="GO" id="GO:0030968">
    <property type="term" value="P:endoplasmic reticulum unfolded protein response"/>
    <property type="evidence" value="ECO:0007669"/>
    <property type="project" value="TreeGrafter"/>
</dbReference>
<evidence type="ECO:0000256" key="1">
    <source>
        <dbReference type="ARBA" id="ARBA00022737"/>
    </source>
</evidence>
<feature type="transmembrane region" description="Helical" evidence="4">
    <location>
        <begin position="144"/>
        <end position="162"/>
    </location>
</feature>
<keyword evidence="4" id="KW-0472">Membrane</keyword>
<dbReference type="SUPFAM" id="SSF48452">
    <property type="entry name" value="TPR-like"/>
    <property type="match status" value="1"/>
</dbReference>
<dbReference type="PANTHER" id="PTHR44227">
    <property type="match status" value="1"/>
</dbReference>
<sequence>MENNSHTEVTSLSDIFQIIKANRITFVILLLLVLIAYGNLSRGEFLNMDDEKGILYNPDIGNMGKMFGTGMLYNMELTLIHSVFGLKPGAYHMFSVLSHFVNVALLFIFAYVLFGKQKALISSLLFAVHPLASEAVGWISAMHYLHIVFFTLLTMIFHYLFWKTEKKKYYAMEIGIFIVALVILRNAWVLTLPFSILVFDQLILRKKIHFKSMLWILPYFIFAGIHAYINLYGGFSNRVTDLQQDYYYNPYTATPLLNRTPYIVFTVVNLLISPLPLTVYHEGIYISMLSYTAMIAVTLAVIFVSLKLYKKASYMTGFILLIFVSTLPSFSPVAIAWFIAERYLYLSTMAFCLILAFLIPFLEKHTGIKKFTTYAVVILLGFYTIRTAIRTQDLLSTSNLWHATQKVSPYSFRVYNNLGDVYAREAKYELAVENFKKSIELDPTYADAVHNLGYVYLQMKDYDNAWKYLEQSYQMNPRLYGATYKLGVIAFFKEDYGAARVYWLKTLELNPGDANAINALNVLEQTVAAKAK</sequence>
<comment type="caution">
    <text evidence="5">The sequence shown here is derived from an EMBL/GenBank/DDBJ whole genome shotgun (WGS) entry which is preliminary data.</text>
</comment>
<keyword evidence="2 3" id="KW-0802">TPR repeat</keyword>
<protein>
    <submittedName>
        <fullName evidence="5">Uncharacterized protein</fullName>
    </submittedName>
</protein>
<evidence type="ECO:0000256" key="3">
    <source>
        <dbReference type="PROSITE-ProRule" id="PRU00339"/>
    </source>
</evidence>
<keyword evidence="1" id="KW-0677">Repeat</keyword>